<keyword evidence="2" id="KW-0472">Membrane</keyword>
<evidence type="ECO:0000256" key="1">
    <source>
        <dbReference type="SAM" id="MobiDB-lite"/>
    </source>
</evidence>
<dbReference type="Pfam" id="PF08058">
    <property type="entry name" value="NPCC"/>
    <property type="match status" value="1"/>
</dbReference>
<feature type="region of interest" description="Disordered" evidence="1">
    <location>
        <begin position="119"/>
        <end position="160"/>
    </location>
</feature>
<evidence type="ECO:0000313" key="3">
    <source>
        <dbReference type="EMBL" id="KAL0640033.1"/>
    </source>
</evidence>
<proteinExistence type="predicted"/>
<keyword evidence="2" id="KW-1133">Transmembrane helix</keyword>
<dbReference type="InterPro" id="IPR012578">
    <property type="entry name" value="Nucl_pore_cmplx"/>
</dbReference>
<organism evidence="3 4">
    <name type="scientific">Discina gigas</name>
    <dbReference type="NCBI Taxonomy" id="1032678"/>
    <lineage>
        <taxon>Eukaryota</taxon>
        <taxon>Fungi</taxon>
        <taxon>Dikarya</taxon>
        <taxon>Ascomycota</taxon>
        <taxon>Pezizomycotina</taxon>
        <taxon>Pezizomycetes</taxon>
        <taxon>Pezizales</taxon>
        <taxon>Discinaceae</taxon>
        <taxon>Discina</taxon>
    </lineage>
</organism>
<keyword evidence="2" id="KW-0812">Transmembrane</keyword>
<feature type="compositionally biased region" description="Polar residues" evidence="1">
    <location>
        <begin position="124"/>
        <end position="143"/>
    </location>
</feature>
<keyword evidence="4" id="KW-1185">Reference proteome</keyword>
<evidence type="ECO:0008006" key="5">
    <source>
        <dbReference type="Google" id="ProtNLM"/>
    </source>
</evidence>
<dbReference type="EMBL" id="JBBBZM010000006">
    <property type="protein sequence ID" value="KAL0640033.1"/>
    <property type="molecule type" value="Genomic_DNA"/>
</dbReference>
<feature type="transmembrane region" description="Helical" evidence="2">
    <location>
        <begin position="54"/>
        <end position="74"/>
    </location>
</feature>
<comment type="caution">
    <text evidence="3">The sequence shown here is derived from an EMBL/GenBank/DDBJ whole genome shotgun (WGS) entry which is preliminary data.</text>
</comment>
<name>A0ABR3GVQ8_9PEZI</name>
<protein>
    <recommendedName>
        <fullName evidence="5">Nucleoporin POM34</fullName>
    </recommendedName>
</protein>
<feature type="transmembrane region" description="Helical" evidence="2">
    <location>
        <begin position="21"/>
        <end position="38"/>
    </location>
</feature>
<dbReference type="Proteomes" id="UP001447188">
    <property type="component" value="Unassembled WGS sequence"/>
</dbReference>
<dbReference type="PANTHER" id="PTHR28003">
    <property type="entry name" value="NUCLEOPORIN POM34"/>
    <property type="match status" value="1"/>
</dbReference>
<sequence length="222" mass="23879">MDIVAKRNSEKAFTDTTFHRLMLNSIALFLTWFVPALLKQSTAVARLTPSGPALATYTTYAIYLSRAVLLWNILDAGYKFLRPADEFTDIPLTPEQRKLFGLNPDTPLSATASGGAFVTPPRYTKSTTSSRSGSPNFGVSTSSPNMARNAAATPPPMTPSPLRMGGAVERRTSGGFGSLVFGGSPVASGKVGSSSVVPGNKWIYEKNLQRKSMPFSPRPSWI</sequence>
<reference evidence="3 4" key="1">
    <citation type="submission" date="2024-02" db="EMBL/GenBank/DDBJ databases">
        <title>Discinaceae phylogenomics.</title>
        <authorList>
            <person name="Dirks A.C."/>
            <person name="James T.Y."/>
        </authorList>
    </citation>
    <scope>NUCLEOTIDE SEQUENCE [LARGE SCALE GENOMIC DNA]</scope>
    <source>
        <strain evidence="3 4">ACD0624</strain>
    </source>
</reference>
<gene>
    <name evidence="3" type="ORF">Q9L58_000861</name>
</gene>
<evidence type="ECO:0000313" key="4">
    <source>
        <dbReference type="Proteomes" id="UP001447188"/>
    </source>
</evidence>
<accession>A0ABR3GVQ8</accession>
<dbReference type="PANTHER" id="PTHR28003:SF1">
    <property type="entry name" value="NUCLEOPORIN POM34"/>
    <property type="match status" value="1"/>
</dbReference>
<evidence type="ECO:0000256" key="2">
    <source>
        <dbReference type="SAM" id="Phobius"/>
    </source>
</evidence>